<protein>
    <submittedName>
        <fullName evidence="6">Transcriptional regulator, LysR family</fullName>
    </submittedName>
</protein>
<dbReference type="InterPro" id="IPR036388">
    <property type="entry name" value="WH-like_DNA-bd_sf"/>
</dbReference>
<evidence type="ECO:0000256" key="4">
    <source>
        <dbReference type="ARBA" id="ARBA00023163"/>
    </source>
</evidence>
<keyword evidence="2" id="KW-0805">Transcription regulation</keyword>
<dbReference type="PROSITE" id="PS50931">
    <property type="entry name" value="HTH_LYSR"/>
    <property type="match status" value="1"/>
</dbReference>
<keyword evidence="4" id="KW-0804">Transcription</keyword>
<gene>
    <name evidence="6" type="ORF">AKJ09_01357</name>
</gene>
<accession>A0A0K1PMC8</accession>
<dbReference type="PRINTS" id="PR00039">
    <property type="entry name" value="HTHLYSR"/>
</dbReference>
<dbReference type="CDD" id="cd08422">
    <property type="entry name" value="PBP2_CrgA_like"/>
    <property type="match status" value="1"/>
</dbReference>
<dbReference type="SUPFAM" id="SSF46785">
    <property type="entry name" value="Winged helix' DNA-binding domain"/>
    <property type="match status" value="1"/>
</dbReference>
<evidence type="ECO:0000259" key="5">
    <source>
        <dbReference type="PROSITE" id="PS50931"/>
    </source>
</evidence>
<dbReference type="RefSeq" id="WP_146646250.1">
    <property type="nucleotide sequence ID" value="NZ_CP012333.1"/>
</dbReference>
<dbReference type="STRING" id="1391654.AKJ09_01357"/>
<organism evidence="6 7">
    <name type="scientific">Labilithrix luteola</name>
    <dbReference type="NCBI Taxonomy" id="1391654"/>
    <lineage>
        <taxon>Bacteria</taxon>
        <taxon>Pseudomonadati</taxon>
        <taxon>Myxococcota</taxon>
        <taxon>Polyangia</taxon>
        <taxon>Polyangiales</taxon>
        <taxon>Labilitrichaceae</taxon>
        <taxon>Labilithrix</taxon>
    </lineage>
</organism>
<dbReference type="InterPro" id="IPR036390">
    <property type="entry name" value="WH_DNA-bd_sf"/>
</dbReference>
<dbReference type="InterPro" id="IPR000847">
    <property type="entry name" value="LysR_HTH_N"/>
</dbReference>
<evidence type="ECO:0000313" key="6">
    <source>
        <dbReference type="EMBL" id="AKU94693.1"/>
    </source>
</evidence>
<reference evidence="6 7" key="1">
    <citation type="submission" date="2015-08" db="EMBL/GenBank/DDBJ databases">
        <authorList>
            <person name="Babu N.S."/>
            <person name="Beckwith C.J."/>
            <person name="Beseler K.G."/>
            <person name="Brison A."/>
            <person name="Carone J.V."/>
            <person name="Caskin T.P."/>
            <person name="Diamond M."/>
            <person name="Durham M.E."/>
            <person name="Foxe J.M."/>
            <person name="Go M."/>
            <person name="Henderson B.A."/>
            <person name="Jones I.B."/>
            <person name="McGettigan J.A."/>
            <person name="Micheletti S.J."/>
            <person name="Nasrallah M.E."/>
            <person name="Ortiz D."/>
            <person name="Piller C.R."/>
            <person name="Privatt S.R."/>
            <person name="Schneider S.L."/>
            <person name="Sharp S."/>
            <person name="Smith T.C."/>
            <person name="Stanton J.D."/>
            <person name="Ullery H.E."/>
            <person name="Wilson R.J."/>
            <person name="Serrano M.G."/>
            <person name="Buck G."/>
            <person name="Lee V."/>
            <person name="Wang Y."/>
            <person name="Carvalho R."/>
            <person name="Voegtly L."/>
            <person name="Shi R."/>
            <person name="Duckworth R."/>
            <person name="Johnson A."/>
            <person name="Loviza R."/>
            <person name="Walstead R."/>
            <person name="Shah Z."/>
            <person name="Kiflezghi M."/>
            <person name="Wade K."/>
            <person name="Ball S.L."/>
            <person name="Bradley K.W."/>
            <person name="Asai D.J."/>
            <person name="Bowman C.A."/>
            <person name="Russell D.A."/>
            <person name="Pope W.H."/>
            <person name="Jacobs-Sera D."/>
            <person name="Hendrix R.W."/>
            <person name="Hatfull G.F."/>
        </authorList>
    </citation>
    <scope>NUCLEOTIDE SEQUENCE [LARGE SCALE GENOMIC DNA]</scope>
    <source>
        <strain evidence="6 7">DSM 27648</strain>
    </source>
</reference>
<dbReference type="KEGG" id="llu:AKJ09_01357"/>
<keyword evidence="3" id="KW-0238">DNA-binding</keyword>
<proteinExistence type="inferred from homology"/>
<evidence type="ECO:0000256" key="2">
    <source>
        <dbReference type="ARBA" id="ARBA00023015"/>
    </source>
</evidence>
<sequence>MAHVPLSSSLPNLESFCRTYETGSFTSAARALSVTPQAVSRSVSRLEGTLGVSLFRRTTRACAPTEAAHRYYTICRQALSLLSSGERELALGKKAPQGHVRISVPTTFGHHRLMPWLGAFRERYPEIRVDVNVSNLNIDFVRDGYDMAIRMGKVTDASLVARKLGDFALGVFGSPAYLARFGAPKTPKDLERHSCIGFLMPSTGRILPWTFSPSPRAFVPDATYRVSDDVLGVVTLATAGVGLVQIYDFLVESEVSRGALVEVLSNYRGGSRPFSLLYPRSVVPSRAARVLIDDIVDRAREARS</sequence>
<keyword evidence="7" id="KW-1185">Reference proteome</keyword>
<dbReference type="AlphaFoldDB" id="A0A0K1PMC8"/>
<dbReference type="Gene3D" id="3.40.190.290">
    <property type="match status" value="1"/>
</dbReference>
<evidence type="ECO:0000256" key="3">
    <source>
        <dbReference type="ARBA" id="ARBA00023125"/>
    </source>
</evidence>
<dbReference type="SUPFAM" id="SSF53850">
    <property type="entry name" value="Periplasmic binding protein-like II"/>
    <property type="match status" value="1"/>
</dbReference>
<dbReference type="Gene3D" id="1.10.10.10">
    <property type="entry name" value="Winged helix-like DNA-binding domain superfamily/Winged helix DNA-binding domain"/>
    <property type="match status" value="1"/>
</dbReference>
<dbReference type="GO" id="GO:0006351">
    <property type="term" value="P:DNA-templated transcription"/>
    <property type="evidence" value="ECO:0007669"/>
    <property type="project" value="TreeGrafter"/>
</dbReference>
<dbReference type="EMBL" id="CP012333">
    <property type="protein sequence ID" value="AKU94693.1"/>
    <property type="molecule type" value="Genomic_DNA"/>
</dbReference>
<dbReference type="Pfam" id="PF00126">
    <property type="entry name" value="HTH_1"/>
    <property type="match status" value="1"/>
</dbReference>
<evidence type="ECO:0000313" key="7">
    <source>
        <dbReference type="Proteomes" id="UP000064967"/>
    </source>
</evidence>
<dbReference type="Proteomes" id="UP000064967">
    <property type="component" value="Chromosome"/>
</dbReference>
<dbReference type="InterPro" id="IPR058163">
    <property type="entry name" value="LysR-type_TF_proteobact-type"/>
</dbReference>
<dbReference type="GO" id="GO:0043565">
    <property type="term" value="F:sequence-specific DNA binding"/>
    <property type="evidence" value="ECO:0007669"/>
    <property type="project" value="TreeGrafter"/>
</dbReference>
<dbReference type="PATRIC" id="fig|1391654.3.peg.1375"/>
<feature type="domain" description="HTH lysR-type" evidence="5">
    <location>
        <begin position="13"/>
        <end position="65"/>
    </location>
</feature>
<dbReference type="GO" id="GO:0003700">
    <property type="term" value="F:DNA-binding transcription factor activity"/>
    <property type="evidence" value="ECO:0007669"/>
    <property type="project" value="InterPro"/>
</dbReference>
<dbReference type="InterPro" id="IPR005119">
    <property type="entry name" value="LysR_subst-bd"/>
</dbReference>
<evidence type="ECO:0000256" key="1">
    <source>
        <dbReference type="ARBA" id="ARBA00009437"/>
    </source>
</evidence>
<dbReference type="PANTHER" id="PTHR30537">
    <property type="entry name" value="HTH-TYPE TRANSCRIPTIONAL REGULATOR"/>
    <property type="match status" value="1"/>
</dbReference>
<dbReference type="PANTHER" id="PTHR30537:SF5">
    <property type="entry name" value="HTH-TYPE TRANSCRIPTIONAL ACTIVATOR TTDR-RELATED"/>
    <property type="match status" value="1"/>
</dbReference>
<dbReference type="Pfam" id="PF03466">
    <property type="entry name" value="LysR_substrate"/>
    <property type="match status" value="1"/>
</dbReference>
<dbReference type="OrthoDB" id="5416547at2"/>
<name>A0A0K1PMC8_9BACT</name>
<comment type="similarity">
    <text evidence="1">Belongs to the LysR transcriptional regulatory family.</text>
</comment>